<proteinExistence type="predicted"/>
<keyword evidence="2" id="KW-1185">Reference proteome</keyword>
<gene>
    <name evidence="1" type="ORF">ACCAA_200135</name>
</gene>
<sequence>MFLGDMLRHFETDAIAGLFDTRQGDGAAALAMTHFPEILVNGSMAHLIVFFSDAFKRSTPIR</sequence>
<organism evidence="1 2">
    <name type="scientific">Candidatus Accumulibacter aalborgensis</name>
    <dbReference type="NCBI Taxonomy" id="1860102"/>
    <lineage>
        <taxon>Bacteria</taxon>
        <taxon>Pseudomonadati</taxon>
        <taxon>Pseudomonadota</taxon>
        <taxon>Betaproteobacteria</taxon>
        <taxon>Candidatus Accumulibacter</taxon>
    </lineage>
</organism>
<evidence type="ECO:0000313" key="2">
    <source>
        <dbReference type="Proteomes" id="UP000199169"/>
    </source>
</evidence>
<name>A0A1A8XN75_9PROT</name>
<evidence type="ECO:0000313" key="1">
    <source>
        <dbReference type="EMBL" id="SBT05398.1"/>
    </source>
</evidence>
<dbReference type="STRING" id="1860102.ACCAA_200135"/>
<accession>A0A1A8XN75</accession>
<dbReference type="Proteomes" id="UP000199169">
    <property type="component" value="Unassembled WGS sequence"/>
</dbReference>
<dbReference type="EMBL" id="FLQX01000095">
    <property type="protein sequence ID" value="SBT05398.1"/>
    <property type="molecule type" value="Genomic_DNA"/>
</dbReference>
<reference evidence="1 2" key="1">
    <citation type="submission" date="2016-06" db="EMBL/GenBank/DDBJ databases">
        <authorList>
            <person name="Kjaerup R.B."/>
            <person name="Dalgaard T.S."/>
            <person name="Juul-Madsen H.R."/>
        </authorList>
    </citation>
    <scope>NUCLEOTIDE SEQUENCE [LARGE SCALE GENOMIC DNA]</scope>
    <source>
        <strain evidence="1">3</strain>
    </source>
</reference>
<dbReference type="AlphaFoldDB" id="A0A1A8XN75"/>
<protein>
    <submittedName>
        <fullName evidence="1">Uncharacterized protein</fullName>
    </submittedName>
</protein>